<reference evidence="2" key="1">
    <citation type="submission" date="2021-06" db="EMBL/GenBank/DDBJ databases">
        <authorList>
            <person name="Hodson N. C."/>
            <person name="Mongue J. A."/>
            <person name="Jaron S. K."/>
        </authorList>
    </citation>
    <scope>NUCLEOTIDE SEQUENCE</scope>
</reference>
<feature type="compositionally biased region" description="Basic residues" evidence="1">
    <location>
        <begin position="227"/>
        <end position="237"/>
    </location>
</feature>
<keyword evidence="3" id="KW-1185">Reference proteome</keyword>
<accession>A0A8J2P238</accession>
<feature type="compositionally biased region" description="Polar residues" evidence="1">
    <location>
        <begin position="75"/>
        <end position="89"/>
    </location>
</feature>
<dbReference type="EMBL" id="CAJVCH010077093">
    <property type="protein sequence ID" value="CAG7721159.1"/>
    <property type="molecule type" value="Genomic_DNA"/>
</dbReference>
<proteinExistence type="predicted"/>
<comment type="caution">
    <text evidence="2">The sequence shown here is derived from an EMBL/GenBank/DDBJ whole genome shotgun (WGS) entry which is preliminary data.</text>
</comment>
<evidence type="ECO:0000313" key="3">
    <source>
        <dbReference type="Proteomes" id="UP000708208"/>
    </source>
</evidence>
<dbReference type="AlphaFoldDB" id="A0A8J2P238"/>
<gene>
    <name evidence="2" type="ORF">AFUS01_LOCUS10395</name>
</gene>
<feature type="non-terminal residue" evidence="2">
    <location>
        <position position="237"/>
    </location>
</feature>
<protein>
    <submittedName>
        <fullName evidence="2">Uncharacterized protein</fullName>
    </submittedName>
</protein>
<dbReference type="Proteomes" id="UP000708208">
    <property type="component" value="Unassembled WGS sequence"/>
</dbReference>
<feature type="compositionally biased region" description="Pro residues" evidence="1">
    <location>
        <begin position="144"/>
        <end position="157"/>
    </location>
</feature>
<feature type="compositionally biased region" description="Polar residues" evidence="1">
    <location>
        <begin position="53"/>
        <end position="63"/>
    </location>
</feature>
<evidence type="ECO:0000256" key="1">
    <source>
        <dbReference type="SAM" id="MobiDB-lite"/>
    </source>
</evidence>
<feature type="compositionally biased region" description="Polar residues" evidence="1">
    <location>
        <begin position="158"/>
        <end position="172"/>
    </location>
</feature>
<feature type="compositionally biased region" description="Low complexity" evidence="1">
    <location>
        <begin position="9"/>
        <end position="35"/>
    </location>
</feature>
<evidence type="ECO:0000313" key="2">
    <source>
        <dbReference type="EMBL" id="CAG7721159.1"/>
    </source>
</evidence>
<name>A0A8J2P238_9HEXA</name>
<feature type="compositionally biased region" description="Pro residues" evidence="1">
    <location>
        <begin position="97"/>
        <end position="122"/>
    </location>
</feature>
<sequence length="237" mass="24685">MPSVRKPTRISTTGSGSSGRSNRQGSGGQQKQTSSRLHPDGIKDLSGVPKADTQIQHSTNAPTTGLPVMEKPVMISSNDSQLRTVSATAKPTGVPAPASPPPPKPKPAPPSKPVTVPKPPPSSDARSTTSTTPASKPAATPAANPHPPPTSKGPPQPLSKTKFQRLQSSLKNMTKKKDKPKAPSTPNNKSSTPPPVKRAKGAPGNNKTPAKKMFGNKSKVSPGKQKQGQRKKKKKVA</sequence>
<organism evidence="2 3">
    <name type="scientific">Allacma fusca</name>
    <dbReference type="NCBI Taxonomy" id="39272"/>
    <lineage>
        <taxon>Eukaryota</taxon>
        <taxon>Metazoa</taxon>
        <taxon>Ecdysozoa</taxon>
        <taxon>Arthropoda</taxon>
        <taxon>Hexapoda</taxon>
        <taxon>Collembola</taxon>
        <taxon>Symphypleona</taxon>
        <taxon>Sminthuridae</taxon>
        <taxon>Allacma</taxon>
    </lineage>
</organism>
<feature type="compositionally biased region" description="Low complexity" evidence="1">
    <location>
        <begin position="123"/>
        <end position="143"/>
    </location>
</feature>
<feature type="region of interest" description="Disordered" evidence="1">
    <location>
        <begin position="1"/>
        <end position="237"/>
    </location>
</feature>